<protein>
    <submittedName>
        <fullName evidence="5">Uncharacterized protein LOC117651043 isoform X1</fullName>
    </submittedName>
</protein>
<dbReference type="KEGG" id="tpal:117651043"/>
<organism evidence="5">
    <name type="scientific">Thrips palmi</name>
    <name type="common">Melon thrips</name>
    <dbReference type="NCBI Taxonomy" id="161013"/>
    <lineage>
        <taxon>Eukaryota</taxon>
        <taxon>Metazoa</taxon>
        <taxon>Ecdysozoa</taxon>
        <taxon>Arthropoda</taxon>
        <taxon>Hexapoda</taxon>
        <taxon>Insecta</taxon>
        <taxon>Pterygota</taxon>
        <taxon>Neoptera</taxon>
        <taxon>Paraneoptera</taxon>
        <taxon>Thysanoptera</taxon>
        <taxon>Terebrantia</taxon>
        <taxon>Thripoidea</taxon>
        <taxon>Thripidae</taxon>
        <taxon>Thrips</taxon>
    </lineage>
</organism>
<sequence length="261" mass="28720">MMNEQSTFGKHVTCLVCLCVCCALLSLTGFLVFTARPNFPRSGRLPPGRVSSPRTRASGLRLSTARTRTRRCSPLKPRRACDNRAGEPISCVHKFHLSCPIMSDGLCLLCETCGRWLHSYNEGRLHIRSHINCEGMAIYPVVCRLCWTTHDWLRDAVQCYQNCMAARAVERPHDQAGSSQQAGPSHSHAGLRRDNLNHSGAAMGAPPRQMAAPRPDSARTIAAHTWFPAQVVRSKVVTRARADSTTGPSEHTSSSESSDEN</sequence>
<feature type="region of interest" description="Disordered" evidence="1">
    <location>
        <begin position="172"/>
        <end position="217"/>
    </location>
</feature>
<evidence type="ECO:0000256" key="1">
    <source>
        <dbReference type="SAM" id="MobiDB-lite"/>
    </source>
</evidence>
<keyword evidence="4" id="KW-1185">Reference proteome</keyword>
<gene>
    <name evidence="5" type="primary">LOC117651043</name>
</gene>
<keyword evidence="2" id="KW-0472">Membrane</keyword>
<dbReference type="RefSeq" id="XP_034250651.1">
    <property type="nucleotide sequence ID" value="XM_034394760.1"/>
</dbReference>
<feature type="domain" description="C2H2-type" evidence="3">
    <location>
        <begin position="110"/>
        <end position="130"/>
    </location>
</feature>
<dbReference type="AlphaFoldDB" id="A0A6P9A198"/>
<dbReference type="InParanoid" id="A0A6P9A198"/>
<evidence type="ECO:0000259" key="3">
    <source>
        <dbReference type="PROSITE" id="PS00028"/>
    </source>
</evidence>
<dbReference type="PROSITE" id="PS00028">
    <property type="entry name" value="ZINC_FINGER_C2H2_1"/>
    <property type="match status" value="1"/>
</dbReference>
<keyword evidence="2" id="KW-1133">Transmembrane helix</keyword>
<evidence type="ECO:0000313" key="4">
    <source>
        <dbReference type="Proteomes" id="UP000515158"/>
    </source>
</evidence>
<keyword evidence="2" id="KW-0812">Transmembrane</keyword>
<dbReference type="Proteomes" id="UP000515158">
    <property type="component" value="Unplaced"/>
</dbReference>
<feature type="region of interest" description="Disordered" evidence="1">
    <location>
        <begin position="238"/>
        <end position="261"/>
    </location>
</feature>
<name>A0A6P9A198_THRPL</name>
<evidence type="ECO:0000256" key="2">
    <source>
        <dbReference type="SAM" id="Phobius"/>
    </source>
</evidence>
<evidence type="ECO:0000313" key="5">
    <source>
        <dbReference type="RefSeq" id="XP_034250651.1"/>
    </source>
</evidence>
<dbReference type="InterPro" id="IPR013087">
    <property type="entry name" value="Znf_C2H2_type"/>
</dbReference>
<feature type="transmembrane region" description="Helical" evidence="2">
    <location>
        <begin position="12"/>
        <end position="33"/>
    </location>
</feature>
<reference evidence="5" key="1">
    <citation type="submission" date="2025-08" db="UniProtKB">
        <authorList>
            <consortium name="RefSeq"/>
        </authorList>
    </citation>
    <scope>IDENTIFICATION</scope>
    <source>
        <tissue evidence="5">Total insect</tissue>
    </source>
</reference>
<proteinExistence type="predicted"/>
<feature type="compositionally biased region" description="Low complexity" evidence="1">
    <location>
        <begin position="244"/>
        <end position="261"/>
    </location>
</feature>
<accession>A0A6P9A198</accession>
<dbReference type="GeneID" id="117651043"/>